<dbReference type="PANTHER" id="PTHR13678:SF27">
    <property type="entry name" value="LD45836P"/>
    <property type="match status" value="1"/>
</dbReference>
<dbReference type="Pfam" id="PF07200">
    <property type="entry name" value="Mod_r"/>
    <property type="match status" value="1"/>
</dbReference>
<sequence length="237" mass="26629">MYGGYNYGGNNYPSRCPYDRNAIYGLLQHLNKDELEKLSKDEEALAKLVEDLEPVKNRTKEKEALAKKLKKIAQDNMNLQPKLEAAKTNLAAVYQEYTNYLKEFDKAKLRLDTLISLNSPDTSLNLLKAEAAKVEESTDNIGKEFLDGAKSVQTFLEEYIPQRTRNHSLRLKVDKLEEQLSNNFAQPSYTPQVTQNVAYPVYNPTLMGGAGGQMGAYAGYPSGIPFSMPDPSKYLKS</sequence>
<keyword evidence="5 7" id="KW-0653">Protein transport</keyword>
<evidence type="ECO:0000256" key="3">
    <source>
        <dbReference type="ARBA" id="ARBA00022448"/>
    </source>
</evidence>
<dbReference type="GO" id="GO:0043162">
    <property type="term" value="P:ubiquitin-dependent protein catabolic process via the multivesicular body sorting pathway"/>
    <property type="evidence" value="ECO:0007669"/>
    <property type="project" value="TreeGrafter"/>
</dbReference>
<evidence type="ECO:0000256" key="2">
    <source>
        <dbReference type="ARBA" id="ARBA00007617"/>
    </source>
</evidence>
<dbReference type="Proteomes" id="UP000549394">
    <property type="component" value="Unassembled WGS sequence"/>
</dbReference>
<dbReference type="GO" id="GO:0006623">
    <property type="term" value="P:protein targeting to vacuole"/>
    <property type="evidence" value="ECO:0007669"/>
    <property type="project" value="TreeGrafter"/>
</dbReference>
<comment type="subcellular location">
    <subcellularLocation>
        <location evidence="1">Late endosome membrane</location>
        <topology evidence="1">Peripheral membrane protein</topology>
    </subcellularLocation>
</comment>
<evidence type="ECO:0000259" key="8">
    <source>
        <dbReference type="PROSITE" id="PS51314"/>
    </source>
</evidence>
<dbReference type="OrthoDB" id="10004364at2759"/>
<evidence type="ECO:0000256" key="5">
    <source>
        <dbReference type="ARBA" id="ARBA00022927"/>
    </source>
</evidence>
<dbReference type="GO" id="GO:0031902">
    <property type="term" value="C:late endosome membrane"/>
    <property type="evidence" value="ECO:0007669"/>
    <property type="project" value="UniProtKB-SubCell"/>
</dbReference>
<comment type="caution">
    <text evidence="9">The sequence shown here is derived from an EMBL/GenBank/DDBJ whole genome shotgun (WGS) entry which is preliminary data.</text>
</comment>
<gene>
    <name evidence="9" type="ORF">DGYR_LOCUS8862</name>
</gene>
<keyword evidence="3 7" id="KW-0813">Transport</keyword>
<dbReference type="PROSITE" id="PS51314">
    <property type="entry name" value="VPS37_C"/>
    <property type="match status" value="1"/>
</dbReference>
<evidence type="ECO:0000256" key="6">
    <source>
        <dbReference type="ARBA" id="ARBA00025010"/>
    </source>
</evidence>
<dbReference type="EMBL" id="CAJFCJ010000013">
    <property type="protein sequence ID" value="CAD5120832.1"/>
    <property type="molecule type" value="Genomic_DNA"/>
</dbReference>
<dbReference type="PANTHER" id="PTHR13678">
    <property type="entry name" value="VACUOLAR PROTEIN SORTING-ASSOCIATED PROTEIN 37"/>
    <property type="match status" value="1"/>
</dbReference>
<comment type="function">
    <text evidence="6">Component of the ESCRT-I complex, a regulator of vesicular trafficking process. Required for the sorting of endocytic ubiquitinated cargos into multivesicular bodies. May be involved in cell growth and differentiation.</text>
</comment>
<name>A0A7I8VZI2_9ANNE</name>
<evidence type="ECO:0000313" key="10">
    <source>
        <dbReference type="Proteomes" id="UP000549394"/>
    </source>
</evidence>
<dbReference type="GO" id="GO:0000813">
    <property type="term" value="C:ESCRT I complex"/>
    <property type="evidence" value="ECO:0007669"/>
    <property type="project" value="UniProtKB-ARBA"/>
</dbReference>
<reference evidence="9 10" key="1">
    <citation type="submission" date="2020-08" db="EMBL/GenBank/DDBJ databases">
        <authorList>
            <person name="Hejnol A."/>
        </authorList>
    </citation>
    <scope>NUCLEOTIDE SEQUENCE [LARGE SCALE GENOMIC DNA]</scope>
</reference>
<keyword evidence="10" id="KW-1185">Reference proteome</keyword>
<evidence type="ECO:0000256" key="7">
    <source>
        <dbReference type="PROSITE-ProRule" id="PRU00646"/>
    </source>
</evidence>
<evidence type="ECO:0000256" key="4">
    <source>
        <dbReference type="ARBA" id="ARBA00022753"/>
    </source>
</evidence>
<evidence type="ECO:0000256" key="1">
    <source>
        <dbReference type="ARBA" id="ARBA00004633"/>
    </source>
</evidence>
<keyword evidence="4" id="KW-0967">Endosome</keyword>
<feature type="domain" description="VPS37 C-terminal" evidence="8">
    <location>
        <begin position="101"/>
        <end position="190"/>
    </location>
</feature>
<evidence type="ECO:0000313" key="9">
    <source>
        <dbReference type="EMBL" id="CAD5120832.1"/>
    </source>
</evidence>
<accession>A0A7I8VZI2</accession>
<proteinExistence type="inferred from homology"/>
<protein>
    <submittedName>
        <fullName evidence="9">DgyrCDS9386</fullName>
    </submittedName>
</protein>
<organism evidence="9 10">
    <name type="scientific">Dimorphilus gyrociliatus</name>
    <dbReference type="NCBI Taxonomy" id="2664684"/>
    <lineage>
        <taxon>Eukaryota</taxon>
        <taxon>Metazoa</taxon>
        <taxon>Spiralia</taxon>
        <taxon>Lophotrochozoa</taxon>
        <taxon>Annelida</taxon>
        <taxon>Polychaeta</taxon>
        <taxon>Polychaeta incertae sedis</taxon>
        <taxon>Dinophilidae</taxon>
        <taxon>Dimorphilus</taxon>
    </lineage>
</organism>
<dbReference type="InterPro" id="IPR009851">
    <property type="entry name" value="Mod_r"/>
</dbReference>
<comment type="similarity">
    <text evidence="2">Belongs to the VPS37 family.</text>
</comment>
<dbReference type="GO" id="GO:0006612">
    <property type="term" value="P:protein targeting to membrane"/>
    <property type="evidence" value="ECO:0007669"/>
    <property type="project" value="TreeGrafter"/>
</dbReference>
<dbReference type="AlphaFoldDB" id="A0A7I8VZI2"/>